<dbReference type="STRING" id="1437610.BREU_1095"/>
<organism evidence="4 5">
    <name type="scientific">Bifidobacterium reuteri DSM 23975</name>
    <dbReference type="NCBI Taxonomy" id="1437610"/>
    <lineage>
        <taxon>Bacteria</taxon>
        <taxon>Bacillati</taxon>
        <taxon>Actinomycetota</taxon>
        <taxon>Actinomycetes</taxon>
        <taxon>Bifidobacteriales</taxon>
        <taxon>Bifidobacteriaceae</taxon>
        <taxon>Bifidobacterium</taxon>
    </lineage>
</organism>
<dbReference type="OrthoDB" id="9806150at2"/>
<dbReference type="Pfam" id="PF00293">
    <property type="entry name" value="NUDIX"/>
    <property type="match status" value="1"/>
</dbReference>
<gene>
    <name evidence="4" type="ORF">BREU_1095</name>
</gene>
<dbReference type="RefSeq" id="WP_044088521.1">
    <property type="nucleotide sequence ID" value="NZ_JDUW01000002.1"/>
</dbReference>
<feature type="domain" description="Nudix hydrolase" evidence="3">
    <location>
        <begin position="54"/>
        <end position="184"/>
    </location>
</feature>
<comment type="caution">
    <text evidence="4">The sequence shown here is derived from an EMBL/GenBank/DDBJ whole genome shotgun (WGS) entry which is preliminary data.</text>
</comment>
<accession>A0A087CRL1</accession>
<dbReference type="CDD" id="cd24161">
    <property type="entry name" value="NUDIX_ADPRase_Ndx2"/>
    <property type="match status" value="1"/>
</dbReference>
<dbReference type="PANTHER" id="PTHR11839:SF18">
    <property type="entry name" value="NUDIX HYDROLASE DOMAIN-CONTAINING PROTEIN"/>
    <property type="match status" value="1"/>
</dbReference>
<keyword evidence="5" id="KW-1185">Reference proteome</keyword>
<evidence type="ECO:0000313" key="5">
    <source>
        <dbReference type="Proteomes" id="UP000028984"/>
    </source>
</evidence>
<dbReference type="Proteomes" id="UP000028984">
    <property type="component" value="Unassembled WGS sequence"/>
</dbReference>
<reference evidence="4 5" key="1">
    <citation type="submission" date="2014-03" db="EMBL/GenBank/DDBJ databases">
        <title>Genomics of Bifidobacteria.</title>
        <authorList>
            <person name="Ventura M."/>
            <person name="Milani C."/>
            <person name="Lugli G.A."/>
        </authorList>
    </citation>
    <scope>NUCLEOTIDE SEQUENCE [LARGE SCALE GENOMIC DNA]</scope>
    <source>
        <strain evidence="4 5">DSM 23975</strain>
    </source>
</reference>
<keyword evidence="2 4" id="KW-0378">Hydrolase</keyword>
<evidence type="ECO:0000256" key="2">
    <source>
        <dbReference type="ARBA" id="ARBA00022801"/>
    </source>
</evidence>
<dbReference type="InterPro" id="IPR015797">
    <property type="entry name" value="NUDIX_hydrolase-like_dom_sf"/>
</dbReference>
<proteinExistence type="predicted"/>
<sequence>MSNQTYRQFDPWRTAPVRETERKDVYKTHYFNIDRISFESNDGNEFERYCINANSGDTVAVLALTDDGKIPLVEQYRVATHRWTLEIPGGHPLGDERPLDTAKRKLAEEGGFEAERFTQFARFLNTPSYSTEHTSVYFATKLTPVSRQSIGPETPRSEVRMVTLEQAYEMVVNGTIVDAKTIIAILRLKSGDFGHIND</sequence>
<dbReference type="InterPro" id="IPR000086">
    <property type="entry name" value="NUDIX_hydrolase_dom"/>
</dbReference>
<name>A0A087CRL1_9BIFI</name>
<evidence type="ECO:0000313" key="4">
    <source>
        <dbReference type="EMBL" id="KFI85911.1"/>
    </source>
</evidence>
<evidence type="ECO:0000259" key="3">
    <source>
        <dbReference type="PROSITE" id="PS51462"/>
    </source>
</evidence>
<dbReference type="Gene3D" id="3.90.79.10">
    <property type="entry name" value="Nucleoside Triphosphate Pyrophosphohydrolase"/>
    <property type="match status" value="1"/>
</dbReference>
<dbReference type="EMBL" id="JGZK01000006">
    <property type="protein sequence ID" value="KFI85911.1"/>
    <property type="molecule type" value="Genomic_DNA"/>
</dbReference>
<protein>
    <submittedName>
        <fullName evidence="4">MutT family NTP pyrophosphatase</fullName>
        <ecNumber evidence="4">3.6.1.13</ecNumber>
    </submittedName>
</protein>
<dbReference type="PANTHER" id="PTHR11839">
    <property type="entry name" value="UDP/ADP-SUGAR PYROPHOSPHATASE"/>
    <property type="match status" value="1"/>
</dbReference>
<dbReference type="AlphaFoldDB" id="A0A087CRL1"/>
<dbReference type="GO" id="GO:0047631">
    <property type="term" value="F:ADP-ribose diphosphatase activity"/>
    <property type="evidence" value="ECO:0007669"/>
    <property type="project" value="UniProtKB-EC"/>
</dbReference>
<evidence type="ECO:0000256" key="1">
    <source>
        <dbReference type="ARBA" id="ARBA00001946"/>
    </source>
</evidence>
<dbReference type="PROSITE" id="PS51462">
    <property type="entry name" value="NUDIX"/>
    <property type="match status" value="1"/>
</dbReference>
<dbReference type="eggNOG" id="COG0494">
    <property type="taxonomic scope" value="Bacteria"/>
</dbReference>
<dbReference type="GO" id="GO:0006753">
    <property type="term" value="P:nucleoside phosphate metabolic process"/>
    <property type="evidence" value="ECO:0007669"/>
    <property type="project" value="TreeGrafter"/>
</dbReference>
<dbReference type="EC" id="3.6.1.13" evidence="4"/>
<dbReference type="SUPFAM" id="SSF55811">
    <property type="entry name" value="Nudix"/>
    <property type="match status" value="1"/>
</dbReference>
<dbReference type="GO" id="GO:0019693">
    <property type="term" value="P:ribose phosphate metabolic process"/>
    <property type="evidence" value="ECO:0007669"/>
    <property type="project" value="TreeGrafter"/>
</dbReference>
<comment type="cofactor">
    <cofactor evidence="1">
        <name>Mg(2+)</name>
        <dbReference type="ChEBI" id="CHEBI:18420"/>
    </cofactor>
</comment>